<reference evidence="9 10" key="1">
    <citation type="journal article" date="2017" name="PLoS Biol.">
        <title>The sea cucumber genome provides insights into morphological evolution and visceral regeneration.</title>
        <authorList>
            <person name="Zhang X."/>
            <person name="Sun L."/>
            <person name="Yuan J."/>
            <person name="Sun Y."/>
            <person name="Gao Y."/>
            <person name="Zhang L."/>
            <person name="Li S."/>
            <person name="Dai H."/>
            <person name="Hamel J.F."/>
            <person name="Liu C."/>
            <person name="Yu Y."/>
            <person name="Liu S."/>
            <person name="Lin W."/>
            <person name="Guo K."/>
            <person name="Jin S."/>
            <person name="Xu P."/>
            <person name="Storey K.B."/>
            <person name="Huan P."/>
            <person name="Zhang T."/>
            <person name="Zhou Y."/>
            <person name="Zhang J."/>
            <person name="Lin C."/>
            <person name="Li X."/>
            <person name="Xing L."/>
            <person name="Huo D."/>
            <person name="Sun M."/>
            <person name="Wang L."/>
            <person name="Mercier A."/>
            <person name="Li F."/>
            <person name="Yang H."/>
            <person name="Xiang J."/>
        </authorList>
    </citation>
    <scope>NUCLEOTIDE SEQUENCE [LARGE SCALE GENOMIC DNA]</scope>
    <source>
        <strain evidence="9">Shaxun</strain>
        <tissue evidence="9">Muscle</tissue>
    </source>
</reference>
<dbReference type="STRING" id="307972.A0A2G8KBZ0"/>
<protein>
    <submittedName>
        <fullName evidence="9">Putative mitochondrial calcium uniporter regulator 1 isoform X2</fullName>
    </submittedName>
</protein>
<organism evidence="9 10">
    <name type="scientific">Stichopus japonicus</name>
    <name type="common">Sea cucumber</name>
    <dbReference type="NCBI Taxonomy" id="307972"/>
    <lineage>
        <taxon>Eukaryota</taxon>
        <taxon>Metazoa</taxon>
        <taxon>Echinodermata</taxon>
        <taxon>Eleutherozoa</taxon>
        <taxon>Echinozoa</taxon>
        <taxon>Holothuroidea</taxon>
        <taxon>Aspidochirotacea</taxon>
        <taxon>Aspidochirotida</taxon>
        <taxon>Stichopodidae</taxon>
        <taxon>Apostichopus</taxon>
    </lineage>
</organism>
<dbReference type="AlphaFoldDB" id="A0A2G8KBZ0"/>
<evidence type="ECO:0000313" key="10">
    <source>
        <dbReference type="Proteomes" id="UP000230750"/>
    </source>
</evidence>
<keyword evidence="4 8" id="KW-1133">Transmembrane helix</keyword>
<name>A0A2G8KBZ0_STIJA</name>
<keyword evidence="6" id="KW-0496">Mitochondrion</keyword>
<keyword evidence="3 8" id="KW-0812">Transmembrane</keyword>
<dbReference type="Gene3D" id="1.20.5.340">
    <property type="match status" value="1"/>
</dbReference>
<keyword evidence="5" id="KW-0175">Coiled coil</keyword>
<accession>A0A2G8KBZ0</accession>
<dbReference type="PANTHER" id="PTHR14360:SF1">
    <property type="entry name" value="PROTEIN FMP32, MITOCHONDRIAL"/>
    <property type="match status" value="1"/>
</dbReference>
<comment type="caution">
    <text evidence="9">The sequence shown here is derived from an EMBL/GenBank/DDBJ whole genome shotgun (WGS) entry which is preliminary data.</text>
</comment>
<evidence type="ECO:0000256" key="3">
    <source>
        <dbReference type="ARBA" id="ARBA00022692"/>
    </source>
</evidence>
<evidence type="ECO:0000256" key="6">
    <source>
        <dbReference type="ARBA" id="ARBA00023128"/>
    </source>
</evidence>
<feature type="transmembrane region" description="Helical" evidence="8">
    <location>
        <begin position="201"/>
        <end position="223"/>
    </location>
</feature>
<evidence type="ECO:0000256" key="4">
    <source>
        <dbReference type="ARBA" id="ARBA00022989"/>
    </source>
</evidence>
<dbReference type="OrthoDB" id="889336at2759"/>
<evidence type="ECO:0000256" key="2">
    <source>
        <dbReference type="ARBA" id="ARBA00007224"/>
    </source>
</evidence>
<evidence type="ECO:0000256" key="8">
    <source>
        <dbReference type="SAM" id="Phobius"/>
    </source>
</evidence>
<dbReference type="Proteomes" id="UP000230750">
    <property type="component" value="Unassembled WGS sequence"/>
</dbReference>
<dbReference type="EMBL" id="MRZV01000707">
    <property type="protein sequence ID" value="PIK45528.1"/>
    <property type="molecule type" value="Genomic_DNA"/>
</dbReference>
<evidence type="ECO:0000256" key="1">
    <source>
        <dbReference type="ARBA" id="ARBA00004325"/>
    </source>
</evidence>
<dbReference type="Pfam" id="PF07798">
    <property type="entry name" value="CCDC90-like"/>
    <property type="match status" value="1"/>
</dbReference>
<dbReference type="GO" id="GO:0031966">
    <property type="term" value="C:mitochondrial membrane"/>
    <property type="evidence" value="ECO:0007669"/>
    <property type="project" value="UniProtKB-SubCell"/>
</dbReference>
<evidence type="ECO:0000313" key="9">
    <source>
        <dbReference type="EMBL" id="PIK45528.1"/>
    </source>
</evidence>
<keyword evidence="7 8" id="KW-0472">Membrane</keyword>
<evidence type="ECO:0000256" key="5">
    <source>
        <dbReference type="ARBA" id="ARBA00023054"/>
    </source>
</evidence>
<gene>
    <name evidence="9" type="ORF">BSL78_17599</name>
</gene>
<dbReference type="PANTHER" id="PTHR14360">
    <property type="entry name" value="PROTEIN FMP32, MITOCHONDRIAL"/>
    <property type="match status" value="1"/>
</dbReference>
<comment type="subcellular location">
    <subcellularLocation>
        <location evidence="1">Mitochondrion membrane</location>
    </subcellularLocation>
</comment>
<proteinExistence type="inferred from homology"/>
<evidence type="ECO:0000256" key="7">
    <source>
        <dbReference type="ARBA" id="ARBA00023136"/>
    </source>
</evidence>
<sequence>MAASMSLRGVTTMKQFSSRFKALATICFPGYKKYSTDVSKAVLPQQVFLDTNATVKTLETAGFTRHQSDCITSLLVLLLTRETEMTQRDFVSKANQEITVQHIMSSIHSLKKDMVILEKTEFTLLRSESEKLALEVAQLKTHLKDEIQKVSNNVTLDINLERARSKEASSQALQQVDHCRQEIKTESANMMAKLEASKTDVLKYFAGSILGCLTLSLAVFRIFKS</sequence>
<comment type="similarity">
    <text evidence="2">Belongs to the CCDC90 family.</text>
</comment>
<dbReference type="FunFam" id="1.20.5.340:FF:000015">
    <property type="entry name" value="Mitochondrial calcium uniporter regulator 1"/>
    <property type="match status" value="1"/>
</dbReference>
<dbReference type="InterPro" id="IPR024461">
    <property type="entry name" value="CCDC90-like"/>
</dbReference>
<keyword evidence="10" id="KW-1185">Reference proteome</keyword>